<keyword evidence="3" id="KW-1003">Cell membrane</keyword>
<dbReference type="AlphaFoldDB" id="A0A7C4H5V3"/>
<dbReference type="GO" id="GO:0005886">
    <property type="term" value="C:plasma membrane"/>
    <property type="evidence" value="ECO:0007669"/>
    <property type="project" value="UniProtKB-SubCell"/>
</dbReference>
<keyword evidence="6 7" id="KW-0472">Membrane</keyword>
<reference evidence="8" key="1">
    <citation type="journal article" date="2020" name="mSystems">
        <title>Genome- and Community-Level Interaction Insights into Carbon Utilization and Element Cycling Functions of Hydrothermarchaeota in Hydrothermal Sediment.</title>
        <authorList>
            <person name="Zhou Z."/>
            <person name="Liu Y."/>
            <person name="Xu W."/>
            <person name="Pan J."/>
            <person name="Luo Z.H."/>
            <person name="Li M."/>
        </authorList>
    </citation>
    <scope>NUCLEOTIDE SEQUENCE</scope>
    <source>
        <strain evidence="8">SpSt-649</strain>
    </source>
</reference>
<gene>
    <name evidence="8" type="ORF">ENU21_00040</name>
</gene>
<comment type="similarity">
    <text evidence="2">Belongs to the UPF0104 family.</text>
</comment>
<feature type="transmembrane region" description="Helical" evidence="7">
    <location>
        <begin position="156"/>
        <end position="177"/>
    </location>
</feature>
<name>A0A7C4H5V3_THEPE</name>
<keyword evidence="4 7" id="KW-0812">Transmembrane</keyword>
<organism evidence="8">
    <name type="scientific">Thermofilum pendens</name>
    <dbReference type="NCBI Taxonomy" id="2269"/>
    <lineage>
        <taxon>Archaea</taxon>
        <taxon>Thermoproteota</taxon>
        <taxon>Thermoprotei</taxon>
        <taxon>Thermofilales</taxon>
        <taxon>Thermofilaceae</taxon>
        <taxon>Thermofilum</taxon>
    </lineage>
</organism>
<keyword evidence="5 7" id="KW-1133">Transmembrane helix</keyword>
<evidence type="ECO:0000256" key="2">
    <source>
        <dbReference type="ARBA" id="ARBA00011061"/>
    </source>
</evidence>
<evidence type="ECO:0000256" key="7">
    <source>
        <dbReference type="SAM" id="Phobius"/>
    </source>
</evidence>
<feature type="transmembrane region" description="Helical" evidence="7">
    <location>
        <begin position="48"/>
        <end position="69"/>
    </location>
</feature>
<evidence type="ECO:0000256" key="4">
    <source>
        <dbReference type="ARBA" id="ARBA00022692"/>
    </source>
</evidence>
<feature type="transmembrane region" description="Helical" evidence="7">
    <location>
        <begin position="304"/>
        <end position="331"/>
    </location>
</feature>
<dbReference type="Pfam" id="PF03706">
    <property type="entry name" value="LPG_synthase_TM"/>
    <property type="match status" value="1"/>
</dbReference>
<comment type="subcellular location">
    <subcellularLocation>
        <location evidence="1">Cell membrane</location>
        <topology evidence="1">Multi-pass membrane protein</topology>
    </subcellularLocation>
</comment>
<evidence type="ECO:0000256" key="1">
    <source>
        <dbReference type="ARBA" id="ARBA00004651"/>
    </source>
</evidence>
<sequence>MKVERRRARRAIFLLQVFIVTALAAYIAKDFDIYDFIYALRALDLADLVPIVIFEVLYYFSNALAFWFLSRKRFGLSFSEAYGASMMSWLVDILLPSAFIEGDLARIFFLKTKSDWASAISYALFFRLLISSTLVFFIAFSSLLALNMLYLYSSVALFYALTIPLGVLLSAAMWVVVFKPMILRSWIVRASARFLRGEALKKFERDLGEFLAKVQDSARDFNPSNPHLLAALAALMLQWISGIFTPYFSLRAAGVEINPILIAPGYTVLTVFSLASVGVPFMLGSVDSALVTLYLLLRVPKERALLATLVGRGITVITTLALIYPVGVVYIKRTFSTSNLEEVRATLRRISTEYGVRIPLVG</sequence>
<evidence type="ECO:0000313" key="8">
    <source>
        <dbReference type="EMBL" id="HGM46129.1"/>
    </source>
</evidence>
<dbReference type="EMBL" id="DTBQ01000002">
    <property type="protein sequence ID" value="HGM46129.1"/>
    <property type="molecule type" value="Genomic_DNA"/>
</dbReference>
<evidence type="ECO:0000256" key="3">
    <source>
        <dbReference type="ARBA" id="ARBA00022475"/>
    </source>
</evidence>
<accession>A0A7C4H5V3</accession>
<evidence type="ECO:0000256" key="5">
    <source>
        <dbReference type="ARBA" id="ARBA00022989"/>
    </source>
</evidence>
<comment type="caution">
    <text evidence="8">The sequence shown here is derived from an EMBL/GenBank/DDBJ whole genome shotgun (WGS) entry which is preliminary data.</text>
</comment>
<evidence type="ECO:0000256" key="6">
    <source>
        <dbReference type="ARBA" id="ARBA00023136"/>
    </source>
</evidence>
<protein>
    <submittedName>
        <fullName evidence="8">Flippase-like domain-containing protein</fullName>
    </submittedName>
</protein>
<dbReference type="PANTHER" id="PTHR39087">
    <property type="entry name" value="UPF0104 MEMBRANE PROTEIN MJ1595"/>
    <property type="match status" value="1"/>
</dbReference>
<feature type="transmembrane region" description="Helical" evidence="7">
    <location>
        <begin position="228"/>
        <end position="248"/>
    </location>
</feature>
<feature type="transmembrane region" description="Helical" evidence="7">
    <location>
        <begin position="12"/>
        <end position="28"/>
    </location>
</feature>
<feature type="transmembrane region" description="Helical" evidence="7">
    <location>
        <begin position="120"/>
        <end position="144"/>
    </location>
</feature>
<dbReference type="InterPro" id="IPR022791">
    <property type="entry name" value="L-PG_synthase/AglD"/>
</dbReference>
<proteinExistence type="inferred from homology"/>
<dbReference type="PANTHER" id="PTHR39087:SF2">
    <property type="entry name" value="UPF0104 MEMBRANE PROTEIN MJ1595"/>
    <property type="match status" value="1"/>
</dbReference>